<reference evidence="3" key="3">
    <citation type="submission" date="2025-09" db="UniProtKB">
        <authorList>
            <consortium name="Ensembl"/>
        </authorList>
    </citation>
    <scope>IDENTIFICATION</scope>
</reference>
<evidence type="ECO:0000313" key="4">
    <source>
        <dbReference type="Proteomes" id="UP000265080"/>
    </source>
</evidence>
<dbReference type="AlphaFoldDB" id="A0A3P8RUT8"/>
<evidence type="ECO:0000256" key="1">
    <source>
        <dbReference type="ARBA" id="ARBA00023157"/>
    </source>
</evidence>
<dbReference type="Pfam" id="PF00059">
    <property type="entry name" value="Lectin_C"/>
    <property type="match status" value="1"/>
</dbReference>
<dbReference type="PROSITE" id="PS50041">
    <property type="entry name" value="C_TYPE_LECTIN_2"/>
    <property type="match status" value="1"/>
</dbReference>
<reference evidence="3" key="2">
    <citation type="submission" date="2025-08" db="UniProtKB">
        <authorList>
            <consortium name="Ensembl"/>
        </authorList>
    </citation>
    <scope>IDENTIFICATION</scope>
</reference>
<dbReference type="InterPro" id="IPR016187">
    <property type="entry name" value="CTDL_fold"/>
</dbReference>
<keyword evidence="1" id="KW-1015">Disulfide bond</keyword>
<sequence>MEICLEEKGRPLTQRTPKLPNHQARQWYYYALGLFCYWFGSEPNNFGSRDEDCVELGVYGTEMNWNDAPCRFKNFWICNRHSCPGKASDT</sequence>
<keyword evidence="4" id="KW-1185">Reference proteome</keyword>
<dbReference type="SUPFAM" id="SSF56436">
    <property type="entry name" value="C-type lectin-like"/>
    <property type="match status" value="1"/>
</dbReference>
<protein>
    <recommendedName>
        <fullName evidence="2">C-type lectin domain-containing protein</fullName>
    </recommendedName>
</protein>
<dbReference type="PROSITE" id="PS00615">
    <property type="entry name" value="C_TYPE_LECTIN_1"/>
    <property type="match status" value="1"/>
</dbReference>
<dbReference type="Ensembl" id="ENSAPET00000004527.1">
    <property type="protein sequence ID" value="ENSAPEP00000004408.1"/>
    <property type="gene ID" value="ENSAPEG00000003181.1"/>
</dbReference>
<reference evidence="3 4" key="1">
    <citation type="submission" date="2018-03" db="EMBL/GenBank/DDBJ databases">
        <title>Finding Nemo's genes: A chromosome-scale reference assembly of the genome of the orange clownfish Amphiprion percula.</title>
        <authorList>
            <person name="Lehmann R."/>
        </authorList>
    </citation>
    <scope>NUCLEOTIDE SEQUENCE</scope>
</reference>
<dbReference type="Gene3D" id="3.10.100.10">
    <property type="entry name" value="Mannose-Binding Protein A, subunit A"/>
    <property type="match status" value="1"/>
</dbReference>
<feature type="domain" description="C-type lectin" evidence="2">
    <location>
        <begin position="26"/>
        <end position="79"/>
    </location>
</feature>
<evidence type="ECO:0000313" key="3">
    <source>
        <dbReference type="Ensembl" id="ENSAPEP00000004408.1"/>
    </source>
</evidence>
<organism evidence="3 4">
    <name type="scientific">Amphiprion percula</name>
    <name type="common">Orange clownfish</name>
    <name type="synonym">Lutjanus percula</name>
    <dbReference type="NCBI Taxonomy" id="161767"/>
    <lineage>
        <taxon>Eukaryota</taxon>
        <taxon>Metazoa</taxon>
        <taxon>Chordata</taxon>
        <taxon>Craniata</taxon>
        <taxon>Vertebrata</taxon>
        <taxon>Euteleostomi</taxon>
        <taxon>Actinopterygii</taxon>
        <taxon>Neopterygii</taxon>
        <taxon>Teleostei</taxon>
        <taxon>Neoteleostei</taxon>
        <taxon>Acanthomorphata</taxon>
        <taxon>Ovalentaria</taxon>
        <taxon>Pomacentridae</taxon>
        <taxon>Amphiprion</taxon>
    </lineage>
</organism>
<accession>A0A3P8RUT8</accession>
<name>A0A3P8RUT8_AMPPE</name>
<dbReference type="InterPro" id="IPR001304">
    <property type="entry name" value="C-type_lectin-like"/>
</dbReference>
<proteinExistence type="predicted"/>
<dbReference type="InterPro" id="IPR016186">
    <property type="entry name" value="C-type_lectin-like/link_sf"/>
</dbReference>
<dbReference type="Proteomes" id="UP000265080">
    <property type="component" value="Chromosome 3"/>
</dbReference>
<evidence type="ECO:0000259" key="2">
    <source>
        <dbReference type="PROSITE" id="PS50041"/>
    </source>
</evidence>
<dbReference type="InterPro" id="IPR018378">
    <property type="entry name" value="C-type_lectin_CS"/>
</dbReference>